<organism evidence="2 3">
    <name type="scientific">Helicocarpus griseus UAMH5409</name>
    <dbReference type="NCBI Taxonomy" id="1447875"/>
    <lineage>
        <taxon>Eukaryota</taxon>
        <taxon>Fungi</taxon>
        <taxon>Dikarya</taxon>
        <taxon>Ascomycota</taxon>
        <taxon>Pezizomycotina</taxon>
        <taxon>Eurotiomycetes</taxon>
        <taxon>Eurotiomycetidae</taxon>
        <taxon>Onygenales</taxon>
        <taxon>Ajellomycetaceae</taxon>
        <taxon>Helicocarpus</taxon>
    </lineage>
</organism>
<feature type="region of interest" description="Disordered" evidence="1">
    <location>
        <begin position="168"/>
        <end position="209"/>
    </location>
</feature>
<dbReference type="Pfam" id="PF04614">
    <property type="entry name" value="Pex19"/>
    <property type="match status" value="1"/>
</dbReference>
<dbReference type="STRING" id="1447875.A0A2B7Y9E0"/>
<dbReference type="InterPro" id="IPR038322">
    <property type="entry name" value="Pex19_C_sf"/>
</dbReference>
<gene>
    <name evidence="2" type="ORF">AJ79_00754</name>
</gene>
<dbReference type="OrthoDB" id="21292at2759"/>
<comment type="caution">
    <text evidence="2">The sequence shown here is derived from an EMBL/GenBank/DDBJ whole genome shotgun (WGS) entry which is preliminary data.</text>
</comment>
<name>A0A2B7Y9E0_9EURO</name>
<dbReference type="EMBL" id="PDNB01000006">
    <property type="protein sequence ID" value="PGH18126.1"/>
    <property type="molecule type" value="Genomic_DNA"/>
</dbReference>
<feature type="compositionally biased region" description="Low complexity" evidence="1">
    <location>
        <begin position="78"/>
        <end position="92"/>
    </location>
</feature>
<dbReference type="Proteomes" id="UP000223968">
    <property type="component" value="Unassembled WGS sequence"/>
</dbReference>
<protein>
    <submittedName>
        <fullName evidence="2">Uncharacterized protein</fullName>
    </submittedName>
</protein>
<evidence type="ECO:0000313" key="2">
    <source>
        <dbReference type="EMBL" id="PGH18126.1"/>
    </source>
</evidence>
<feature type="compositionally biased region" description="Low complexity" evidence="1">
    <location>
        <begin position="41"/>
        <end position="54"/>
    </location>
</feature>
<feature type="region of interest" description="Disordered" evidence="1">
    <location>
        <begin position="1"/>
        <end position="139"/>
    </location>
</feature>
<dbReference type="Gene3D" id="1.20.120.900">
    <property type="entry name" value="Pex19, mPTS binding domain"/>
    <property type="match status" value="1"/>
</dbReference>
<dbReference type="GO" id="GO:0005778">
    <property type="term" value="C:peroxisomal membrane"/>
    <property type="evidence" value="ECO:0007669"/>
    <property type="project" value="TreeGrafter"/>
</dbReference>
<dbReference type="PANTHER" id="PTHR12774:SF2">
    <property type="entry name" value="PEROXISOMAL BIOGENESIS FACTOR 19"/>
    <property type="match status" value="1"/>
</dbReference>
<dbReference type="PANTHER" id="PTHR12774">
    <property type="entry name" value="PEROXISOMAL BIOGENESIS FACTOR 19"/>
    <property type="match status" value="1"/>
</dbReference>
<reference evidence="2 3" key="1">
    <citation type="submission" date="2017-10" db="EMBL/GenBank/DDBJ databases">
        <title>Comparative genomics in systemic dimorphic fungi from Ajellomycetaceae.</title>
        <authorList>
            <person name="Munoz J.F."/>
            <person name="Mcewen J.G."/>
            <person name="Clay O.K."/>
            <person name="Cuomo C.A."/>
        </authorList>
    </citation>
    <scope>NUCLEOTIDE SEQUENCE [LARGE SCALE GENOMIC DNA]</scope>
    <source>
        <strain evidence="2 3">UAMH5409</strain>
    </source>
</reference>
<feature type="compositionally biased region" description="Low complexity" evidence="1">
    <location>
        <begin position="187"/>
        <end position="198"/>
    </location>
</feature>
<dbReference type="AlphaFoldDB" id="A0A2B7Y9E0"/>
<accession>A0A2B7Y9E0</accession>
<feature type="compositionally biased region" description="Acidic residues" evidence="1">
    <location>
        <begin position="59"/>
        <end position="73"/>
    </location>
</feature>
<evidence type="ECO:0000313" key="3">
    <source>
        <dbReference type="Proteomes" id="UP000223968"/>
    </source>
</evidence>
<keyword evidence="3" id="KW-1185">Reference proteome</keyword>
<evidence type="ECO:0000256" key="1">
    <source>
        <dbReference type="SAM" id="MobiDB-lite"/>
    </source>
</evidence>
<feature type="compositionally biased region" description="Basic and acidic residues" evidence="1">
    <location>
        <begin position="1"/>
        <end position="11"/>
    </location>
</feature>
<dbReference type="GO" id="GO:0033328">
    <property type="term" value="F:peroxisome membrane targeting sequence binding"/>
    <property type="evidence" value="ECO:0007669"/>
    <property type="project" value="TreeGrafter"/>
</dbReference>
<sequence length="390" mass="40813">MADEGKKKEESAAAAVTPPAAEKKQDEQSSTTTVKAEDSKAAPARSTATSAAKPAPKEDENDSDFEDLDDVLDDFSKKPTTAAAAASQPPSSDQNATKAPESDLDENAFLQQLEKGMAEILGPTAAGGDGDGEDPDWDALAQKMAQGNMDPAEIMKMLMGDGGPGALGGGGLDFGGDNQETKGTADGAKAAAPAASSSGSGGASKGEEAFQETIRKTMERMQASGDKATAAAAEDGTDDMLMQLLKAMESGAGAGGPGAGGLGDDESLDKIFNSMMESLSNKEMLYDPMKELHNKFGPWLEENRSKVPKEDLERYELQATIVKEIVQKFDEEGYSDDKPEDRSYIWERMQKMQSAGSPPEALVPLPDEAGIQEALAGGGEGSDMPQCPQQ</sequence>
<proteinExistence type="predicted"/>
<dbReference type="InterPro" id="IPR006708">
    <property type="entry name" value="Pex19"/>
</dbReference>
<dbReference type="GO" id="GO:0045046">
    <property type="term" value="P:protein import into peroxisome membrane"/>
    <property type="evidence" value="ECO:0007669"/>
    <property type="project" value="TreeGrafter"/>
</dbReference>